<sequence>MPIVIDRIKNERIPSILYPFAFEEELCQKVGDGHEPIIHIWQHPKAFVMGLRDSRLPHAGKAKLWLHDQGYEVMVRHSGGAAVPLDNGVINISLIQPIKGQIYRFQQDFEIIFQLIKDTLQSYPVRIEKGEIKGSYCPGDYDLSINHRKFCGIAQRRQLKAFIAHAFINVLGIGAEKAKLVQQFYEIASGGRIEEFNVPSIQLEKIGTLKELANVSSIEEFLFHLKIALKNKYGDKLIYENAQSFDTLYENEINQMMIELKTKYDITQ</sequence>
<reference evidence="2 3" key="1">
    <citation type="submission" date="2016-02" db="EMBL/GenBank/DDBJ databases">
        <title>Draft Genome for Tepidibacillus decaturensis nov. sp. Strain Z9, an Anaerobic, Moderately Thermophilic and Heterotrophic Bacterium from Deep Subsurface of the Illinois Basin, USA.</title>
        <authorList>
            <person name="Dong Y."/>
            <person name="Chang J.Y."/>
            <person name="Sanford R."/>
            <person name="Fouke B.W."/>
        </authorList>
    </citation>
    <scope>NUCLEOTIDE SEQUENCE [LARGE SCALE GENOMIC DNA]</scope>
    <source>
        <strain evidence="2 3">Z9</strain>
    </source>
</reference>
<gene>
    <name evidence="2" type="ORF">U473_05595</name>
</gene>
<dbReference type="GO" id="GO:0016740">
    <property type="term" value="F:transferase activity"/>
    <property type="evidence" value="ECO:0007669"/>
    <property type="project" value="UniProtKB-ARBA"/>
</dbReference>
<accession>A0A135L3H5</accession>
<keyword evidence="3" id="KW-1185">Reference proteome</keyword>
<dbReference type="Proteomes" id="UP000070352">
    <property type="component" value="Unassembled WGS sequence"/>
</dbReference>
<dbReference type="InterPro" id="IPR050664">
    <property type="entry name" value="Octanoyltrans_LipM/LipL"/>
</dbReference>
<dbReference type="EMBL" id="LSKU01000001">
    <property type="protein sequence ID" value="KXG43546.1"/>
    <property type="molecule type" value="Genomic_DNA"/>
</dbReference>
<dbReference type="Pfam" id="PF21948">
    <property type="entry name" value="LplA-B_cat"/>
    <property type="match status" value="1"/>
</dbReference>
<organism evidence="2 3">
    <name type="scientific">Tepidibacillus decaturensis</name>
    <dbReference type="NCBI Taxonomy" id="1413211"/>
    <lineage>
        <taxon>Bacteria</taxon>
        <taxon>Bacillati</taxon>
        <taxon>Bacillota</taxon>
        <taxon>Bacilli</taxon>
        <taxon>Bacillales</taxon>
        <taxon>Bacillaceae</taxon>
        <taxon>Tepidibacillus</taxon>
    </lineage>
</organism>
<protein>
    <recommendedName>
        <fullName evidence="1">BPL/LPL catalytic domain-containing protein</fullName>
    </recommendedName>
</protein>
<dbReference type="GO" id="GO:0140096">
    <property type="term" value="F:catalytic activity, acting on a protein"/>
    <property type="evidence" value="ECO:0007669"/>
    <property type="project" value="UniProtKB-ARBA"/>
</dbReference>
<dbReference type="PANTHER" id="PTHR43679:SF2">
    <property type="entry name" value="OCTANOYL-[GCVH]:PROTEIN N-OCTANOYLTRANSFERASE"/>
    <property type="match status" value="1"/>
</dbReference>
<dbReference type="GO" id="GO:0009249">
    <property type="term" value="P:protein lipoylation"/>
    <property type="evidence" value="ECO:0007669"/>
    <property type="project" value="UniProtKB-ARBA"/>
</dbReference>
<evidence type="ECO:0000259" key="1">
    <source>
        <dbReference type="PROSITE" id="PS51733"/>
    </source>
</evidence>
<dbReference type="STRING" id="1413211.U473_05595"/>
<evidence type="ECO:0000313" key="3">
    <source>
        <dbReference type="Proteomes" id="UP000070352"/>
    </source>
</evidence>
<name>A0A135L3H5_9BACI</name>
<proteinExistence type="predicted"/>
<dbReference type="OrthoDB" id="2080934at2"/>
<dbReference type="Gene3D" id="3.30.930.10">
    <property type="entry name" value="Bira Bifunctional Protein, Domain 2"/>
    <property type="match status" value="1"/>
</dbReference>
<dbReference type="PANTHER" id="PTHR43679">
    <property type="entry name" value="OCTANOYLTRANSFERASE LIPM-RELATED"/>
    <property type="match status" value="1"/>
</dbReference>
<dbReference type="AlphaFoldDB" id="A0A135L3H5"/>
<dbReference type="RefSeq" id="WP_068724182.1">
    <property type="nucleotide sequence ID" value="NZ_LSKU01000001.1"/>
</dbReference>
<dbReference type="InterPro" id="IPR004143">
    <property type="entry name" value="BPL_LPL_catalytic"/>
</dbReference>
<evidence type="ECO:0000313" key="2">
    <source>
        <dbReference type="EMBL" id="KXG43546.1"/>
    </source>
</evidence>
<dbReference type="PROSITE" id="PS51733">
    <property type="entry name" value="BPL_LPL_CATALYTIC"/>
    <property type="match status" value="1"/>
</dbReference>
<dbReference type="SUPFAM" id="SSF55681">
    <property type="entry name" value="Class II aaRS and biotin synthetases"/>
    <property type="match status" value="1"/>
</dbReference>
<comment type="caution">
    <text evidence="2">The sequence shown here is derived from an EMBL/GenBank/DDBJ whole genome shotgun (WGS) entry which is preliminary data.</text>
</comment>
<feature type="domain" description="BPL/LPL catalytic" evidence="1">
    <location>
        <begin position="32"/>
        <end position="237"/>
    </location>
</feature>
<dbReference type="InterPro" id="IPR045864">
    <property type="entry name" value="aa-tRNA-synth_II/BPL/LPL"/>
</dbReference>